<organism evidence="1 2">
    <name type="scientific">Leptospira santarosai str. MOR084</name>
    <dbReference type="NCBI Taxonomy" id="1049984"/>
    <lineage>
        <taxon>Bacteria</taxon>
        <taxon>Pseudomonadati</taxon>
        <taxon>Spirochaetota</taxon>
        <taxon>Spirochaetia</taxon>
        <taxon>Leptospirales</taxon>
        <taxon>Leptospiraceae</taxon>
        <taxon>Leptospira</taxon>
    </lineage>
</organism>
<reference evidence="1" key="1">
    <citation type="submission" date="2012-10" db="EMBL/GenBank/DDBJ databases">
        <authorList>
            <person name="Harkins D.M."/>
            <person name="Durkin A.S."/>
            <person name="Brinkac L.M."/>
            <person name="Haft D.H."/>
            <person name="Selengut J.D."/>
            <person name="Sanka R."/>
            <person name="DePew J."/>
            <person name="Purushe J."/>
            <person name="Matthias M.A."/>
            <person name="Vinetz J.M."/>
            <person name="Sutton G.G."/>
            <person name="Nierman W.C."/>
            <person name="Fouts D.E."/>
        </authorList>
    </citation>
    <scope>NUCLEOTIDE SEQUENCE [LARGE SCALE GENOMIC DNA]</scope>
    <source>
        <strain evidence="1">MOR084</strain>
    </source>
</reference>
<dbReference type="RefSeq" id="WP_004475755.1">
    <property type="nucleotide sequence ID" value="NZ_AHON02000027.1"/>
</dbReference>
<proteinExistence type="predicted"/>
<accession>A0A0E2BHE9</accession>
<dbReference type="EMBL" id="AHON02000027">
    <property type="protein sequence ID" value="EKO34770.1"/>
    <property type="molecule type" value="Genomic_DNA"/>
</dbReference>
<name>A0A0E2BHE9_9LEPT</name>
<sequence length="338" mass="37764">MKLKLLLVSEIFSFAKTKGSILLKKILILLVTALLFGFLSNCSSVPDYRGLNNSAKYLVTEAEVLIKEGKTYEAANLLWQVLQINPEDKKLKSLFDSLPTEVKNSFSEPKIFGYNKAHRVPVDPSVGERILWYIPDRVLDILDLVSINVNVGPQIGFGVWATRAVQVVAYTGVNAGLGWYQKRQLGGHAESIAEVVIGPVGASAIAASKIGTGGVESTSRAIFFHTPYRPLYQEYRDYWSIGAKSGLVLFGVEWEIHLVEIADFFLGIFTFDFLNDDFAKSSRFKYTDLQKQNFKTFASTITDLDQKQKEEYQKQYPTVVEDSAPATVDPKATPKKKN</sequence>
<evidence type="ECO:0000313" key="2">
    <source>
        <dbReference type="Proteomes" id="UP000006329"/>
    </source>
</evidence>
<keyword evidence="2" id="KW-1185">Reference proteome</keyword>
<gene>
    <name evidence="1" type="ORF">LEP1GSC179_1702</name>
</gene>
<protein>
    <submittedName>
        <fullName evidence="1">Uncharacterized protein</fullName>
    </submittedName>
</protein>
<dbReference type="Proteomes" id="UP000006329">
    <property type="component" value="Unassembled WGS sequence"/>
</dbReference>
<evidence type="ECO:0000313" key="1">
    <source>
        <dbReference type="EMBL" id="EKO34770.1"/>
    </source>
</evidence>
<comment type="caution">
    <text evidence="1">The sequence shown here is derived from an EMBL/GenBank/DDBJ whole genome shotgun (WGS) entry which is preliminary data.</text>
</comment>
<dbReference type="AlphaFoldDB" id="A0A0E2BHE9"/>